<gene>
    <name evidence="3" type="ORF">HCN51_46765</name>
</gene>
<feature type="transmembrane region" description="Helical" evidence="2">
    <location>
        <begin position="20"/>
        <end position="38"/>
    </location>
</feature>
<keyword evidence="2" id="KW-0472">Membrane</keyword>
<feature type="region of interest" description="Disordered" evidence="1">
    <location>
        <begin position="47"/>
        <end position="83"/>
    </location>
</feature>
<reference evidence="3 4" key="1">
    <citation type="submission" date="2020-03" db="EMBL/GenBank/DDBJ databases">
        <title>WGS of actinomycetes isolated from Thailand.</title>
        <authorList>
            <person name="Thawai C."/>
        </authorList>
    </citation>
    <scope>NUCLEOTIDE SEQUENCE [LARGE SCALE GENOMIC DNA]</scope>
    <source>
        <strain evidence="3 4">FMUSA5-5</strain>
    </source>
</reference>
<organism evidence="3 4">
    <name type="scientific">Nonomuraea composti</name>
    <dbReference type="NCBI Taxonomy" id="2720023"/>
    <lineage>
        <taxon>Bacteria</taxon>
        <taxon>Bacillati</taxon>
        <taxon>Actinomycetota</taxon>
        <taxon>Actinomycetes</taxon>
        <taxon>Streptosporangiales</taxon>
        <taxon>Streptosporangiaceae</taxon>
        <taxon>Nonomuraea</taxon>
    </lineage>
</organism>
<feature type="transmembrane region" description="Helical" evidence="2">
    <location>
        <begin position="132"/>
        <end position="156"/>
    </location>
</feature>
<evidence type="ECO:0000256" key="1">
    <source>
        <dbReference type="SAM" id="MobiDB-lite"/>
    </source>
</evidence>
<dbReference type="RefSeq" id="WP_168018377.1">
    <property type="nucleotide sequence ID" value="NZ_JAATEP010000055.1"/>
</dbReference>
<accession>A0ABX1BGF2</accession>
<protein>
    <submittedName>
        <fullName evidence="3">Uncharacterized protein</fullName>
    </submittedName>
</protein>
<evidence type="ECO:0000256" key="2">
    <source>
        <dbReference type="SAM" id="Phobius"/>
    </source>
</evidence>
<evidence type="ECO:0000313" key="3">
    <source>
        <dbReference type="EMBL" id="NJP96849.1"/>
    </source>
</evidence>
<keyword evidence="2" id="KW-1133">Transmembrane helix</keyword>
<feature type="transmembrane region" description="Helical" evidence="2">
    <location>
        <begin position="168"/>
        <end position="188"/>
    </location>
</feature>
<keyword evidence="2" id="KW-0812">Transmembrane</keyword>
<comment type="caution">
    <text evidence="3">The sequence shown here is derived from an EMBL/GenBank/DDBJ whole genome shotgun (WGS) entry which is preliminary data.</text>
</comment>
<proteinExistence type="predicted"/>
<name>A0ABX1BGF2_9ACTN</name>
<dbReference type="EMBL" id="JAATEP010000055">
    <property type="protein sequence ID" value="NJP96849.1"/>
    <property type="molecule type" value="Genomic_DNA"/>
</dbReference>
<evidence type="ECO:0000313" key="4">
    <source>
        <dbReference type="Proteomes" id="UP000696294"/>
    </source>
</evidence>
<feature type="transmembrane region" description="Helical" evidence="2">
    <location>
        <begin position="95"/>
        <end position="120"/>
    </location>
</feature>
<keyword evidence="4" id="KW-1185">Reference proteome</keyword>
<dbReference type="Proteomes" id="UP000696294">
    <property type="component" value="Unassembled WGS sequence"/>
</dbReference>
<sequence>MPLPALALDAHDDGVDLELALGVFAAVLGVLSLLRDVLDWKPFSKPRVAEGDGRPPDPASASPASAPAPPPVTPAMSSPQGAPAGQEKVLGVGSWVALVVQGLFVLMAADIAVGLGWIQITTPGGRTSTAGGLWLLELLLLALSLAFGAVGLYLRSKGVRGGLISDRAYVYLWAGGIGLAVAVLLPVLRAGDMF</sequence>